<evidence type="ECO:0000313" key="2">
    <source>
        <dbReference type="Proteomes" id="UP000034875"/>
    </source>
</evidence>
<dbReference type="EMBL" id="LCCZ01000040">
    <property type="protein sequence ID" value="KKS42581.1"/>
    <property type="molecule type" value="Genomic_DNA"/>
</dbReference>
<sequence>MRKHTLALVKFWVYRSGGVFGITSQEVDIIIAGKLIDTSHRSPAELCDAVKPNPDYKLYDLIRQKKSALLAVVARLIELGADRGWAIKVIGDLVAPVLFVDRSEYATMKARFDGGPSNVVYVNTDEDNTLSKKSCMSLEKKIKESLPPKKSKQS</sequence>
<dbReference type="Proteomes" id="UP000034875">
    <property type="component" value="Unassembled WGS sequence"/>
</dbReference>
<proteinExistence type="predicted"/>
<reference evidence="1 2" key="1">
    <citation type="journal article" date="2015" name="Nature">
        <title>rRNA introns, odd ribosomes, and small enigmatic genomes across a large radiation of phyla.</title>
        <authorList>
            <person name="Brown C.T."/>
            <person name="Hug L.A."/>
            <person name="Thomas B.C."/>
            <person name="Sharon I."/>
            <person name="Castelle C.J."/>
            <person name="Singh A."/>
            <person name="Wilkins M.J."/>
            <person name="Williams K.H."/>
            <person name="Banfield J.F."/>
        </authorList>
    </citation>
    <scope>NUCLEOTIDE SEQUENCE [LARGE SCALE GENOMIC DNA]</scope>
</reference>
<name>A0A0G1B8C5_9BACT</name>
<dbReference type="AlphaFoldDB" id="A0A0G1B8C5"/>
<evidence type="ECO:0000313" key="1">
    <source>
        <dbReference type="EMBL" id="KKS42581.1"/>
    </source>
</evidence>
<organism evidence="1 2">
    <name type="scientific">candidate division CPR1 bacterium GW2011_GWA2_42_17</name>
    <dbReference type="NCBI Taxonomy" id="1618341"/>
    <lineage>
        <taxon>Bacteria</taxon>
        <taxon>candidate division CPR1</taxon>
    </lineage>
</organism>
<gene>
    <name evidence="1" type="ORF">UV05_C0040G0005</name>
</gene>
<accession>A0A0G1B8C5</accession>
<comment type="caution">
    <text evidence="1">The sequence shown here is derived from an EMBL/GenBank/DDBJ whole genome shotgun (WGS) entry which is preliminary data.</text>
</comment>
<protein>
    <submittedName>
        <fullName evidence="1">Uncharacterized protein</fullName>
    </submittedName>
</protein>